<sequence>MSTLVIYLPQTAAEATLAYDYALTTDGDTASDHACVPPPLLPFAARGGEVVAVVPVALLSWHSVDLPKGIGVGSARLRPVLEGLLEDRLLDDAAQMHLAVAPASSAGSGSVWVAACDKAWLRRHLQALEAAGRRVGRVVPEFAPDIGPLRLHAISCASLPQLIMIGGGTQGVIRLPLTPAALSLVPDASAGENVLVFSEPAVAELAQQLLQRKLSLITWPQRLLEAARSPWDLAQSDLASSHRLRTVKHLTALGRKLLQSPAGRPVRWGLALLLIVNLVGLNVWSWQVQSTVQMRRVALAATLTQTFPQVKLVVDAPLQMERELALLRQASGAATNRDLEPILAALGSVARADLSLGAIEFMAGEARFKGLQLQVPEATDISEKLQRLGYAARQEEDTYFVKQVAAAGGPR</sequence>
<evidence type="ECO:0000313" key="2">
    <source>
        <dbReference type="EMBL" id="GGA90381.1"/>
    </source>
</evidence>
<comment type="caution">
    <text evidence="2">The sequence shown here is derived from an EMBL/GenBank/DDBJ whole genome shotgun (WGS) entry which is preliminary data.</text>
</comment>
<protein>
    <recommendedName>
        <fullName evidence="1">GspL cytoplasmic actin-ATPase-like domain-containing protein</fullName>
    </recommendedName>
</protein>
<dbReference type="InterPro" id="IPR043129">
    <property type="entry name" value="ATPase_NBD"/>
</dbReference>
<dbReference type="RefSeq" id="WP_188707011.1">
    <property type="nucleotide sequence ID" value="NZ_BMIG01000002.1"/>
</dbReference>
<dbReference type="InterPro" id="IPR007812">
    <property type="entry name" value="T2SS_protein-GspL"/>
</dbReference>
<dbReference type="GO" id="GO:0015628">
    <property type="term" value="P:protein secretion by the type II secretion system"/>
    <property type="evidence" value="ECO:0007669"/>
    <property type="project" value="InterPro"/>
</dbReference>
<gene>
    <name evidence="2" type="ORF">GCM10011496_09110</name>
</gene>
<dbReference type="Proteomes" id="UP000620596">
    <property type="component" value="Unassembled WGS sequence"/>
</dbReference>
<reference evidence="2" key="2">
    <citation type="submission" date="2020-09" db="EMBL/GenBank/DDBJ databases">
        <authorList>
            <person name="Sun Q."/>
            <person name="Zhou Y."/>
        </authorList>
    </citation>
    <scope>NUCLEOTIDE SEQUENCE</scope>
    <source>
        <strain evidence="2">CGMCC 1.15322</strain>
    </source>
</reference>
<keyword evidence="3" id="KW-1185">Reference proteome</keyword>
<evidence type="ECO:0000313" key="3">
    <source>
        <dbReference type="Proteomes" id="UP000620596"/>
    </source>
</evidence>
<dbReference type="GO" id="GO:0009276">
    <property type="term" value="C:Gram-negative-bacterium-type cell wall"/>
    <property type="evidence" value="ECO:0007669"/>
    <property type="project" value="InterPro"/>
</dbReference>
<feature type="domain" description="GspL cytoplasmic actin-ATPase-like" evidence="1">
    <location>
        <begin position="49"/>
        <end position="142"/>
    </location>
</feature>
<evidence type="ECO:0000259" key="1">
    <source>
        <dbReference type="Pfam" id="PF05134"/>
    </source>
</evidence>
<dbReference type="AlphaFoldDB" id="A0A916SA64"/>
<dbReference type="InterPro" id="IPR024230">
    <property type="entry name" value="GspL_cyto_dom"/>
</dbReference>
<dbReference type="Gene3D" id="3.30.420.380">
    <property type="match status" value="1"/>
</dbReference>
<organism evidence="2 3">
    <name type="scientific">Polaromonas eurypsychrophila</name>
    <dbReference type="NCBI Taxonomy" id="1614635"/>
    <lineage>
        <taxon>Bacteria</taxon>
        <taxon>Pseudomonadati</taxon>
        <taxon>Pseudomonadota</taxon>
        <taxon>Betaproteobacteria</taxon>
        <taxon>Burkholderiales</taxon>
        <taxon>Comamonadaceae</taxon>
        <taxon>Polaromonas</taxon>
    </lineage>
</organism>
<proteinExistence type="predicted"/>
<dbReference type="Pfam" id="PF05134">
    <property type="entry name" value="T2SSL"/>
    <property type="match status" value="1"/>
</dbReference>
<name>A0A916SA64_9BURK</name>
<dbReference type="SUPFAM" id="SSF53067">
    <property type="entry name" value="Actin-like ATPase domain"/>
    <property type="match status" value="1"/>
</dbReference>
<dbReference type="EMBL" id="BMIG01000002">
    <property type="protein sequence ID" value="GGA90381.1"/>
    <property type="molecule type" value="Genomic_DNA"/>
</dbReference>
<dbReference type="GO" id="GO:0015627">
    <property type="term" value="C:type II protein secretion system complex"/>
    <property type="evidence" value="ECO:0007669"/>
    <property type="project" value="InterPro"/>
</dbReference>
<reference evidence="2" key="1">
    <citation type="journal article" date="2014" name="Int. J. Syst. Evol. Microbiol.">
        <title>Complete genome sequence of Corynebacterium casei LMG S-19264T (=DSM 44701T), isolated from a smear-ripened cheese.</title>
        <authorList>
            <consortium name="US DOE Joint Genome Institute (JGI-PGF)"/>
            <person name="Walter F."/>
            <person name="Albersmeier A."/>
            <person name="Kalinowski J."/>
            <person name="Ruckert C."/>
        </authorList>
    </citation>
    <scope>NUCLEOTIDE SEQUENCE</scope>
    <source>
        <strain evidence="2">CGMCC 1.15322</strain>
    </source>
</reference>
<dbReference type="NCBIfam" id="TIGR01709">
    <property type="entry name" value="typeII_sec_gspL"/>
    <property type="match status" value="1"/>
</dbReference>
<accession>A0A916SA64</accession>